<reference evidence="6 7" key="1">
    <citation type="journal article" date="2019" name="PLoS Biol.">
        <title>Sex chromosomes control vertical transmission of feminizing Wolbachia symbionts in an isopod.</title>
        <authorList>
            <person name="Becking T."/>
            <person name="Chebbi M.A."/>
            <person name="Giraud I."/>
            <person name="Moumen B."/>
            <person name="Laverre T."/>
            <person name="Caubet Y."/>
            <person name="Peccoud J."/>
            <person name="Gilbert C."/>
            <person name="Cordaux R."/>
        </authorList>
    </citation>
    <scope>NUCLEOTIDE SEQUENCE [LARGE SCALE GENOMIC DNA]</scope>
    <source>
        <strain evidence="6">ANa2</strain>
        <tissue evidence="6">Whole body excluding digestive tract and cuticle</tissue>
    </source>
</reference>
<keyword evidence="4" id="KW-0446">Lipid-binding</keyword>
<evidence type="ECO:0000313" key="7">
    <source>
        <dbReference type="Proteomes" id="UP000326759"/>
    </source>
</evidence>
<dbReference type="Gene3D" id="2.70.50.40">
    <property type="entry name" value="GMP phosphodiesterase, delta subunit"/>
    <property type="match status" value="1"/>
</dbReference>
<dbReference type="PANTHER" id="PTHR12951">
    <property type="entry name" value="RETINAL PROTEIN 4"/>
    <property type="match status" value="1"/>
</dbReference>
<dbReference type="GO" id="GO:0008289">
    <property type="term" value="F:lipid binding"/>
    <property type="evidence" value="ECO:0007669"/>
    <property type="project" value="UniProtKB-KW"/>
</dbReference>
<gene>
    <name evidence="6" type="ORF">Anas_06102</name>
</gene>
<accession>A0A5N5T3B9</accession>
<evidence type="ECO:0000259" key="5">
    <source>
        <dbReference type="Pfam" id="PF05351"/>
    </source>
</evidence>
<dbReference type="FunFam" id="2.70.50.40:FF:000003">
    <property type="entry name" value="UNC119 homologue, putative"/>
    <property type="match status" value="1"/>
</dbReference>
<dbReference type="AlphaFoldDB" id="A0A5N5T3B9"/>
<evidence type="ECO:0000256" key="4">
    <source>
        <dbReference type="ARBA" id="ARBA00023121"/>
    </source>
</evidence>
<protein>
    <submittedName>
        <fullName evidence="6">Protein unc-like protein B</fullName>
    </submittedName>
</protein>
<dbReference type="GO" id="GO:0060271">
    <property type="term" value="P:cilium assembly"/>
    <property type="evidence" value="ECO:0007669"/>
    <property type="project" value="TreeGrafter"/>
</dbReference>
<dbReference type="Pfam" id="PF05351">
    <property type="entry name" value="GMP_PDE_delta"/>
    <property type="match status" value="1"/>
</dbReference>
<name>A0A5N5T3B9_9CRUS</name>
<dbReference type="EMBL" id="SEYY01014055">
    <property type="protein sequence ID" value="KAB7500408.1"/>
    <property type="molecule type" value="Genomic_DNA"/>
</dbReference>
<dbReference type="Proteomes" id="UP000326759">
    <property type="component" value="Unassembled WGS sequence"/>
</dbReference>
<keyword evidence="7" id="KW-1185">Reference proteome</keyword>
<evidence type="ECO:0000256" key="3">
    <source>
        <dbReference type="ARBA" id="ARBA00022927"/>
    </source>
</evidence>
<dbReference type="InterPro" id="IPR037036">
    <property type="entry name" value="PDED_dom_sf"/>
</dbReference>
<dbReference type="GO" id="GO:0007399">
    <property type="term" value="P:nervous system development"/>
    <property type="evidence" value="ECO:0007669"/>
    <property type="project" value="TreeGrafter"/>
</dbReference>
<dbReference type="GO" id="GO:0042953">
    <property type="term" value="P:lipoprotein transport"/>
    <property type="evidence" value="ECO:0007669"/>
    <property type="project" value="TreeGrafter"/>
</dbReference>
<dbReference type="PANTHER" id="PTHR12951:SF1">
    <property type="entry name" value="PROTEIN UNC-119 HOMOLOG"/>
    <property type="match status" value="1"/>
</dbReference>
<comment type="caution">
    <text evidence="6">The sequence shown here is derived from an EMBL/GenBank/DDBJ whole genome shotgun (WGS) entry which is preliminary data.</text>
</comment>
<sequence length="222" mass="25845">MSILTEKKGVVRSSKSRKDVHSYETGITEEELLKKEFITPEDVYIFVRLKQMYLKLILRDSKFGDMDSGTTLFEIAKPPQHEIDGNDPDNLLEEIDPNTGRFVRYQFTPQFLKLKTVGATVEFTVGKNAVNKFRMIERHYFRDKILKTFDFEFGYCIPNSKNTCEHIYEFPSINNELGEEMIKSPFETRSDSFYFVDDVLIMHNKADYAYNGGLQNNTSARP</sequence>
<dbReference type="InterPro" id="IPR008015">
    <property type="entry name" value="PDED_dom"/>
</dbReference>
<dbReference type="SUPFAM" id="SSF81296">
    <property type="entry name" value="E set domains"/>
    <property type="match status" value="1"/>
</dbReference>
<evidence type="ECO:0000256" key="1">
    <source>
        <dbReference type="ARBA" id="ARBA00008102"/>
    </source>
</evidence>
<feature type="domain" description="GMP phosphodiesterase delta subunit" evidence="5">
    <location>
        <begin position="62"/>
        <end position="210"/>
    </location>
</feature>
<evidence type="ECO:0000313" key="6">
    <source>
        <dbReference type="EMBL" id="KAB7500408.1"/>
    </source>
</evidence>
<dbReference type="OrthoDB" id="10248777at2759"/>
<dbReference type="InterPro" id="IPR014756">
    <property type="entry name" value="Ig_E-set"/>
</dbReference>
<organism evidence="6 7">
    <name type="scientific">Armadillidium nasatum</name>
    <dbReference type="NCBI Taxonomy" id="96803"/>
    <lineage>
        <taxon>Eukaryota</taxon>
        <taxon>Metazoa</taxon>
        <taxon>Ecdysozoa</taxon>
        <taxon>Arthropoda</taxon>
        <taxon>Crustacea</taxon>
        <taxon>Multicrustacea</taxon>
        <taxon>Malacostraca</taxon>
        <taxon>Eumalacostraca</taxon>
        <taxon>Peracarida</taxon>
        <taxon>Isopoda</taxon>
        <taxon>Oniscidea</taxon>
        <taxon>Crinocheta</taxon>
        <taxon>Armadillidiidae</taxon>
        <taxon>Armadillidium</taxon>
    </lineage>
</organism>
<keyword evidence="2" id="KW-0813">Transport</keyword>
<keyword evidence="3" id="KW-0653">Protein transport</keyword>
<dbReference type="GO" id="GO:0005929">
    <property type="term" value="C:cilium"/>
    <property type="evidence" value="ECO:0007669"/>
    <property type="project" value="TreeGrafter"/>
</dbReference>
<proteinExistence type="inferred from homology"/>
<dbReference type="InterPro" id="IPR051519">
    <property type="entry name" value="PDE6D_unc-119_myristoyl-bd"/>
</dbReference>
<evidence type="ECO:0000256" key="2">
    <source>
        <dbReference type="ARBA" id="ARBA00022448"/>
    </source>
</evidence>
<comment type="similarity">
    <text evidence="1">Belongs to the PDE6D/unc-119 family.</text>
</comment>